<evidence type="ECO:0000313" key="2">
    <source>
        <dbReference type="EMBL" id="KKL08839.1"/>
    </source>
</evidence>
<keyword evidence="1" id="KW-0812">Transmembrane</keyword>
<reference evidence="2" key="1">
    <citation type="journal article" date="2015" name="Nature">
        <title>Complex archaea that bridge the gap between prokaryotes and eukaryotes.</title>
        <authorList>
            <person name="Spang A."/>
            <person name="Saw J.H."/>
            <person name="Jorgensen S.L."/>
            <person name="Zaremba-Niedzwiedzka K."/>
            <person name="Martijn J."/>
            <person name="Lind A.E."/>
            <person name="van Eijk R."/>
            <person name="Schleper C."/>
            <person name="Guy L."/>
            <person name="Ettema T.J."/>
        </authorList>
    </citation>
    <scope>NUCLEOTIDE SEQUENCE</scope>
</reference>
<dbReference type="AlphaFoldDB" id="A0A0F9AH06"/>
<accession>A0A0F9AH06</accession>
<dbReference type="EMBL" id="LAZR01042718">
    <property type="protein sequence ID" value="KKL08839.1"/>
    <property type="molecule type" value="Genomic_DNA"/>
</dbReference>
<organism evidence="2">
    <name type="scientific">marine sediment metagenome</name>
    <dbReference type="NCBI Taxonomy" id="412755"/>
    <lineage>
        <taxon>unclassified sequences</taxon>
        <taxon>metagenomes</taxon>
        <taxon>ecological metagenomes</taxon>
    </lineage>
</organism>
<feature type="transmembrane region" description="Helical" evidence="1">
    <location>
        <begin position="7"/>
        <end position="26"/>
    </location>
</feature>
<keyword evidence="1" id="KW-0472">Membrane</keyword>
<gene>
    <name evidence="2" type="ORF">LCGC14_2571890</name>
</gene>
<comment type="caution">
    <text evidence="2">The sequence shown here is derived from an EMBL/GenBank/DDBJ whole genome shotgun (WGS) entry which is preliminary data.</text>
</comment>
<feature type="non-terminal residue" evidence="2">
    <location>
        <position position="27"/>
    </location>
</feature>
<evidence type="ECO:0000256" key="1">
    <source>
        <dbReference type="SAM" id="Phobius"/>
    </source>
</evidence>
<keyword evidence="1" id="KW-1133">Transmembrane helix</keyword>
<sequence length="27" mass="3278">MVDENKMDYLLIYIFGIIYSLVFWAYG</sequence>
<protein>
    <submittedName>
        <fullName evidence="2">Uncharacterized protein</fullName>
    </submittedName>
</protein>
<name>A0A0F9AH06_9ZZZZ</name>
<proteinExistence type="predicted"/>